<dbReference type="RefSeq" id="WP_005856635.1">
    <property type="nucleotide sequence ID" value="NZ_AAYA01000003.1"/>
</dbReference>
<comment type="catalytic activity">
    <reaction evidence="7 10">
        <text>lipid IVA (E. coli) + CMP-3-deoxy-beta-D-manno-octulosonate = alpha-Kdo-(2-&gt;6)-lipid IVA (E. coli) + CMP + H(+)</text>
        <dbReference type="Rhea" id="RHEA:28066"/>
        <dbReference type="ChEBI" id="CHEBI:15378"/>
        <dbReference type="ChEBI" id="CHEBI:58603"/>
        <dbReference type="ChEBI" id="CHEBI:60364"/>
        <dbReference type="ChEBI" id="CHEBI:60377"/>
        <dbReference type="ChEBI" id="CHEBI:85987"/>
        <dbReference type="EC" id="2.4.99.12"/>
    </reaction>
</comment>
<sequence>MLLYRLLISLFATAVLLRRGPSRLTIPDPQDGPHVWLHGASNGELASVRPVLERLTAADPERRWLVTANTETARDMVAGWALPRVSARLAPVDLQRVTGKVIRDWGVTAHVSLEAEIWAHRFLDCPGPVILLGARMSEGTARGWGRVPGLSRRVLERVRFASAQDAGSMSRLVALGLPEMARGPVVDLKSFYAPPTVTPPAGFARNHTWLAASTHEGEEAIVLAAHAAAREAEPDLRLILAPRHPRRAREVRAMAEDLGLTVAQRSLGETDGTVYLADTMGEMALWYAAVGRVFVGGTLTDRGGHTPYEPAAFGASLIHGPDVRNFRAAYGRLAGAGAALEIAQPDDLVQALAALADPGEQARMGALARETLRPEAGIETICEKISGTLETG</sequence>
<dbReference type="GO" id="GO:0005886">
    <property type="term" value="C:plasma membrane"/>
    <property type="evidence" value="ECO:0007669"/>
    <property type="project" value="UniProtKB-SubCell"/>
</dbReference>
<dbReference type="Pfam" id="PF04413">
    <property type="entry name" value="Glycos_transf_N"/>
    <property type="match status" value="1"/>
</dbReference>
<evidence type="ECO:0000256" key="10">
    <source>
        <dbReference type="RuleBase" id="RU365103"/>
    </source>
</evidence>
<gene>
    <name evidence="12" type="ORF">SSE37_23119</name>
</gene>
<evidence type="ECO:0000313" key="13">
    <source>
        <dbReference type="Proteomes" id="UP000005713"/>
    </source>
</evidence>
<dbReference type="GO" id="GO:0009244">
    <property type="term" value="P:lipopolysaccharide core region biosynthetic process"/>
    <property type="evidence" value="ECO:0007669"/>
    <property type="project" value="UniProtKB-UniRule"/>
</dbReference>
<comment type="caution">
    <text evidence="12">The sequence shown here is derived from an EMBL/GenBank/DDBJ whole genome shotgun (WGS) entry which is preliminary data.</text>
</comment>
<comment type="similarity">
    <text evidence="10">Belongs to the glycosyltransferase group 1 family.</text>
</comment>
<comment type="pathway">
    <text evidence="2 10">Bacterial outer membrane biogenesis; LPS core biosynthesis.</text>
</comment>
<dbReference type="Proteomes" id="UP000005713">
    <property type="component" value="Unassembled WGS sequence"/>
</dbReference>
<evidence type="ECO:0000256" key="7">
    <source>
        <dbReference type="ARBA" id="ARBA00049183"/>
    </source>
</evidence>
<reference evidence="12 13" key="1">
    <citation type="submission" date="2006-06" db="EMBL/GenBank/DDBJ databases">
        <authorList>
            <person name="Moran M.A."/>
            <person name="Ferriera S."/>
            <person name="Johnson J."/>
            <person name="Kravitz S."/>
            <person name="Beeson K."/>
            <person name="Sutton G."/>
            <person name="Rogers Y.-H."/>
            <person name="Friedman R."/>
            <person name="Frazier M."/>
            <person name="Venter J.C."/>
        </authorList>
    </citation>
    <scope>NUCLEOTIDE SEQUENCE [LARGE SCALE GENOMIC DNA]</scope>
    <source>
        <strain evidence="12 13">E-37</strain>
    </source>
</reference>
<dbReference type="EMBL" id="AAYA01000003">
    <property type="protein sequence ID" value="EBA09184.1"/>
    <property type="molecule type" value="Genomic_DNA"/>
</dbReference>
<keyword evidence="10" id="KW-0472">Membrane</keyword>
<feature type="site" description="Transition state stabilizer" evidence="9">
    <location>
        <position position="114"/>
    </location>
</feature>
<dbReference type="Gene3D" id="3.40.50.11720">
    <property type="entry name" value="3-Deoxy-D-manno-octulosonic-acid transferase, N-terminal domain"/>
    <property type="match status" value="1"/>
</dbReference>
<keyword evidence="13" id="KW-1185">Reference proteome</keyword>
<evidence type="ECO:0000313" key="12">
    <source>
        <dbReference type="EMBL" id="EBA09184.1"/>
    </source>
</evidence>
<keyword evidence="10" id="KW-1003">Cell membrane</keyword>
<dbReference type="UniPathway" id="UPA00958"/>
<evidence type="ECO:0000259" key="11">
    <source>
        <dbReference type="Pfam" id="PF04413"/>
    </source>
</evidence>
<dbReference type="PANTHER" id="PTHR42755">
    <property type="entry name" value="3-DEOXY-MANNO-OCTULOSONATE CYTIDYLYLTRANSFERASE"/>
    <property type="match status" value="1"/>
</dbReference>
<evidence type="ECO:0000256" key="1">
    <source>
        <dbReference type="ARBA" id="ARBA00003394"/>
    </source>
</evidence>
<dbReference type="InterPro" id="IPR039901">
    <property type="entry name" value="Kdotransferase"/>
</dbReference>
<comment type="function">
    <text evidence="1 10">Involved in lipopolysaccharide (LPS) biosynthesis. Catalyzes the transfer of 3-deoxy-D-manno-octulosonate (Kdo) residue(s) from CMP-Kdo to lipid IV(A), the tetraacyldisaccharide-1,4'-bisphosphate precursor of lipid A.</text>
</comment>
<keyword evidence="5 10" id="KW-0808">Transferase</keyword>
<dbReference type="InterPro" id="IPR007507">
    <property type="entry name" value="Glycos_transf_N"/>
</dbReference>
<evidence type="ECO:0000256" key="3">
    <source>
        <dbReference type="ARBA" id="ARBA00012621"/>
    </source>
</evidence>
<evidence type="ECO:0000256" key="4">
    <source>
        <dbReference type="ARBA" id="ARBA00019077"/>
    </source>
</evidence>
<organism evidence="12 13">
    <name type="scientific">Sagittula stellata (strain ATCC 700073 / DSM 11524 / E-37)</name>
    <dbReference type="NCBI Taxonomy" id="388399"/>
    <lineage>
        <taxon>Bacteria</taxon>
        <taxon>Pseudomonadati</taxon>
        <taxon>Pseudomonadota</taxon>
        <taxon>Alphaproteobacteria</taxon>
        <taxon>Rhodobacterales</taxon>
        <taxon>Roseobacteraceae</taxon>
        <taxon>Sagittula</taxon>
    </lineage>
</organism>
<evidence type="ECO:0000256" key="6">
    <source>
        <dbReference type="ARBA" id="ARBA00031445"/>
    </source>
</evidence>
<dbReference type="OrthoDB" id="9789797at2"/>
<comment type="subcellular location">
    <subcellularLocation>
        <location evidence="10">Cell membrane</location>
    </subcellularLocation>
</comment>
<feature type="active site" description="Proton acceptor" evidence="8">
    <location>
        <position position="44"/>
    </location>
</feature>
<proteinExistence type="inferred from homology"/>
<dbReference type="InterPro" id="IPR038107">
    <property type="entry name" value="Glycos_transf_N_sf"/>
</dbReference>
<protein>
    <recommendedName>
        <fullName evidence="4 10">3-deoxy-D-manno-octulosonic acid transferase</fullName>
        <shortName evidence="10">Kdo transferase</shortName>
        <ecNumber evidence="3 10">2.4.99.12</ecNumber>
    </recommendedName>
    <alternativeName>
        <fullName evidence="6 10">Lipid IV(A) 3-deoxy-D-manno-octulosonic acid transferase</fullName>
    </alternativeName>
</protein>
<name>A3K069_SAGS3</name>
<evidence type="ECO:0000256" key="5">
    <source>
        <dbReference type="ARBA" id="ARBA00022679"/>
    </source>
</evidence>
<feature type="domain" description="3-deoxy-D-manno-octulosonic-acid transferase N-terminal" evidence="11">
    <location>
        <begin position="23"/>
        <end position="180"/>
    </location>
</feature>
<dbReference type="GO" id="GO:0009245">
    <property type="term" value="P:lipid A biosynthetic process"/>
    <property type="evidence" value="ECO:0007669"/>
    <property type="project" value="TreeGrafter"/>
</dbReference>
<dbReference type="EC" id="2.4.99.12" evidence="3 10"/>
<dbReference type="GO" id="GO:0043842">
    <property type="term" value="F:Kdo transferase activity"/>
    <property type="evidence" value="ECO:0007669"/>
    <property type="project" value="UniProtKB-EC"/>
</dbReference>
<dbReference type="AlphaFoldDB" id="A3K069"/>
<dbReference type="eggNOG" id="COG1519">
    <property type="taxonomic scope" value="Bacteria"/>
</dbReference>
<evidence type="ECO:0000256" key="8">
    <source>
        <dbReference type="PIRSR" id="PIRSR639901-1"/>
    </source>
</evidence>
<feature type="site" description="Transition state stabilizer" evidence="9">
    <location>
        <position position="189"/>
    </location>
</feature>
<dbReference type="PANTHER" id="PTHR42755:SF1">
    <property type="entry name" value="3-DEOXY-D-MANNO-OCTULOSONIC ACID TRANSFERASE, MITOCHONDRIAL-RELATED"/>
    <property type="match status" value="1"/>
</dbReference>
<keyword evidence="10" id="KW-0448">Lipopolysaccharide biosynthesis</keyword>
<dbReference type="Gene3D" id="3.40.50.2000">
    <property type="entry name" value="Glycogen Phosphorylase B"/>
    <property type="match status" value="1"/>
</dbReference>
<evidence type="ECO:0000256" key="2">
    <source>
        <dbReference type="ARBA" id="ARBA00004713"/>
    </source>
</evidence>
<dbReference type="SUPFAM" id="SSF53756">
    <property type="entry name" value="UDP-Glycosyltransferase/glycogen phosphorylase"/>
    <property type="match status" value="1"/>
</dbReference>
<evidence type="ECO:0000256" key="9">
    <source>
        <dbReference type="PIRSR" id="PIRSR639901-2"/>
    </source>
</evidence>
<accession>A3K069</accession>